<organism evidence="1 2">
    <name type="scientific">Burkholderia pseudomultivorans</name>
    <dbReference type="NCBI Taxonomy" id="1207504"/>
    <lineage>
        <taxon>Bacteria</taxon>
        <taxon>Pseudomonadati</taxon>
        <taxon>Pseudomonadota</taxon>
        <taxon>Betaproteobacteria</taxon>
        <taxon>Burkholderiales</taxon>
        <taxon>Burkholderiaceae</taxon>
        <taxon>Burkholderia</taxon>
        <taxon>Burkholderia cepacia complex</taxon>
    </lineage>
</organism>
<dbReference type="RefSeq" id="WP_060297269.1">
    <property type="nucleotide sequence ID" value="NZ_LPJX01000014.1"/>
</dbReference>
<evidence type="ECO:0000313" key="2">
    <source>
        <dbReference type="Proteomes" id="UP000061512"/>
    </source>
</evidence>
<dbReference type="InterPro" id="IPR014717">
    <property type="entry name" value="Transl_elong_EF1B/ribsomal_bS6"/>
</dbReference>
<gene>
    <name evidence="1" type="ORF">WT57_11615</name>
</gene>
<proteinExistence type="predicted"/>
<accession>A0A132F623</accession>
<dbReference type="Gene3D" id="3.30.70.60">
    <property type="match status" value="1"/>
</dbReference>
<name>A0A132F623_9BURK</name>
<dbReference type="AlphaFoldDB" id="A0A132F623"/>
<reference evidence="1 2" key="1">
    <citation type="submission" date="2015-11" db="EMBL/GenBank/DDBJ databases">
        <title>Expanding the genomic diversity of Burkholderia species for the development of highly accurate diagnostics.</title>
        <authorList>
            <person name="Sahl J."/>
            <person name="Keim P."/>
            <person name="Wagner D."/>
        </authorList>
    </citation>
    <scope>NUCLEOTIDE SEQUENCE [LARGE SCALE GENOMIC DNA]</scope>
    <source>
        <strain evidence="1 2">MSMB574WGS</strain>
    </source>
</reference>
<comment type="caution">
    <text evidence="1">The sequence shown here is derived from an EMBL/GenBank/DDBJ whole genome shotgun (WGS) entry which is preliminary data.</text>
</comment>
<dbReference type="Proteomes" id="UP000061512">
    <property type="component" value="Unassembled WGS sequence"/>
</dbReference>
<dbReference type="EMBL" id="LPJX01000014">
    <property type="protein sequence ID" value="KWF70467.1"/>
    <property type="molecule type" value="Genomic_DNA"/>
</dbReference>
<protein>
    <submittedName>
        <fullName evidence="1">Pilus assembly protein</fullName>
    </submittedName>
</protein>
<evidence type="ECO:0000313" key="1">
    <source>
        <dbReference type="EMBL" id="KWF70467.1"/>
    </source>
</evidence>
<sequence>MTAIAQRLALAGQTRSAARRLPPAVAHAARCALVLAVVLAGGIHLADAGDWSGLARSRALLETARMRAADAERVLAAAARHRGPPPVPAPAHGDRSAHRPEWAELMLELADLAASSGLRIVSIEPQRPDEAAPDGRRAVRLVADGGFPALLRTIDGLAGLPVLAVPTALRIERAASMPRVDMSLDLFPALPGLALAGLQPAAPVPGVAPDRDPFGRAEAFAAGGGRSPRLAGVIRDARAALALFDDGDGAFMALAPGDALGASQVARVDARTVTLATVSGPKRFVLDDGGRP</sequence>